<keyword evidence="3" id="KW-1185">Reference proteome</keyword>
<dbReference type="GO" id="GO:0004519">
    <property type="term" value="F:endonuclease activity"/>
    <property type="evidence" value="ECO:0007669"/>
    <property type="project" value="UniProtKB-KW"/>
</dbReference>
<evidence type="ECO:0000259" key="1">
    <source>
        <dbReference type="SMART" id="SM00507"/>
    </source>
</evidence>
<evidence type="ECO:0000313" key="3">
    <source>
        <dbReference type="Proteomes" id="UP000718564"/>
    </source>
</evidence>
<protein>
    <submittedName>
        <fullName evidence="2">HNH endonuclease</fullName>
    </submittedName>
</protein>
<dbReference type="Pfam" id="PF01844">
    <property type="entry name" value="HNH"/>
    <property type="match status" value="1"/>
</dbReference>
<evidence type="ECO:0000313" key="2">
    <source>
        <dbReference type="EMBL" id="NMG19005.1"/>
    </source>
</evidence>
<dbReference type="RefSeq" id="WP_169154285.1">
    <property type="nucleotide sequence ID" value="NZ_CAWPJE010000388.1"/>
</dbReference>
<organism evidence="2 3">
    <name type="scientific">Brasilonema bromeliae SPC951</name>
    <dbReference type="NCBI Taxonomy" id="385972"/>
    <lineage>
        <taxon>Bacteria</taxon>
        <taxon>Bacillati</taxon>
        <taxon>Cyanobacteriota</taxon>
        <taxon>Cyanophyceae</taxon>
        <taxon>Nostocales</taxon>
        <taxon>Scytonemataceae</taxon>
        <taxon>Brasilonema</taxon>
        <taxon>Bromeliae group (in: Brasilonema)</taxon>
    </lineage>
</organism>
<dbReference type="InterPro" id="IPR003615">
    <property type="entry name" value="HNH_nuc"/>
</dbReference>
<name>A0ABX1P3S0_9CYAN</name>
<dbReference type="PANTHER" id="PTHR33877">
    <property type="entry name" value="SLL1193 PROTEIN"/>
    <property type="match status" value="1"/>
</dbReference>
<feature type="domain" description="HNH nuclease" evidence="1">
    <location>
        <begin position="7"/>
        <end position="62"/>
    </location>
</feature>
<accession>A0ABX1P3S0</accession>
<dbReference type="PANTHER" id="PTHR33877:SF1">
    <property type="entry name" value="TYPE IV METHYL-DIRECTED RESTRICTION ENZYME ECOKMCRA"/>
    <property type="match status" value="1"/>
</dbReference>
<dbReference type="CDD" id="cd00085">
    <property type="entry name" value="HNHc"/>
    <property type="match status" value="1"/>
</dbReference>
<keyword evidence="2" id="KW-0378">Hydrolase</keyword>
<keyword evidence="2" id="KW-0540">Nuclease</keyword>
<reference evidence="2 3" key="1">
    <citation type="submission" date="2018-06" db="EMBL/GenBank/DDBJ databases">
        <title>Comparative genomics of Brasilonema spp. strains.</title>
        <authorList>
            <person name="Alvarenga D.O."/>
            <person name="Fiore M.F."/>
            <person name="Varani A.M."/>
        </authorList>
    </citation>
    <scope>NUCLEOTIDE SEQUENCE [LARGE SCALE GENOMIC DNA]</scope>
    <source>
        <strain evidence="2 3">SPC951</strain>
    </source>
</reference>
<dbReference type="InterPro" id="IPR002711">
    <property type="entry name" value="HNH"/>
</dbReference>
<dbReference type="Gene3D" id="1.10.30.50">
    <property type="match status" value="1"/>
</dbReference>
<dbReference type="SMART" id="SM00507">
    <property type="entry name" value="HNHc"/>
    <property type="match status" value="1"/>
</dbReference>
<dbReference type="Proteomes" id="UP000718564">
    <property type="component" value="Unassembled WGS sequence"/>
</dbReference>
<comment type="caution">
    <text evidence="2">The sequence shown here is derived from an EMBL/GenBank/DDBJ whole genome shotgun (WGS) entry which is preliminary data.</text>
</comment>
<keyword evidence="2" id="KW-0255">Endonuclease</keyword>
<gene>
    <name evidence="2" type="ORF">DP116_05910</name>
</gene>
<dbReference type="EMBL" id="QMEB01000028">
    <property type="protein sequence ID" value="NMG19005.1"/>
    <property type="molecule type" value="Genomic_DNA"/>
</dbReference>
<sequence>MSSISQSIRQQVVSEAKQCCEYCMTQQLLIGMPLVIDHVIPRSAGGSDKRENLAACCYRCNEFKGAKTQATDPMTGEQAPLFNPRQQIWSDHFAWTNAGTHIAGLTAIGRATVETLKLNNDYIVEARKIWVAQNWHPPEL</sequence>
<dbReference type="InterPro" id="IPR052892">
    <property type="entry name" value="NA-targeting_endonuclease"/>
</dbReference>
<proteinExistence type="predicted"/>